<dbReference type="WBParaSite" id="ASIM_0001758601-mRNA-1">
    <property type="protein sequence ID" value="ASIM_0001758601-mRNA-1"/>
    <property type="gene ID" value="ASIM_0001758601"/>
</dbReference>
<dbReference type="PANTHER" id="PTHR10582:SF30">
    <property type="entry name" value="ION TRANSPORT DOMAIN-CONTAINING PROTEIN"/>
    <property type="match status" value="1"/>
</dbReference>
<reference evidence="3 4" key="2">
    <citation type="submission" date="2018-11" db="EMBL/GenBank/DDBJ databases">
        <authorList>
            <consortium name="Pathogen Informatics"/>
        </authorList>
    </citation>
    <scope>NUCLEOTIDE SEQUENCE [LARGE SCALE GENOMIC DNA]</scope>
</reference>
<dbReference type="GO" id="GO:0005886">
    <property type="term" value="C:plasma membrane"/>
    <property type="evidence" value="ECO:0007669"/>
    <property type="project" value="TreeGrafter"/>
</dbReference>
<keyword evidence="2" id="KW-1133">Transmembrane helix</keyword>
<dbReference type="GO" id="GO:0098703">
    <property type="term" value="P:calcium ion import across plasma membrane"/>
    <property type="evidence" value="ECO:0007669"/>
    <property type="project" value="TreeGrafter"/>
</dbReference>
<feature type="transmembrane region" description="Helical" evidence="2">
    <location>
        <begin position="116"/>
        <end position="140"/>
    </location>
</feature>
<dbReference type="EMBL" id="UYRR01033627">
    <property type="protein sequence ID" value="VDK59214.1"/>
    <property type="molecule type" value="Genomic_DNA"/>
</dbReference>
<evidence type="ECO:0000256" key="1">
    <source>
        <dbReference type="ARBA" id="ARBA00022737"/>
    </source>
</evidence>
<protein>
    <submittedName>
        <fullName evidence="5">Nanchung (inferred by orthology to a D. melanogaster protein)</fullName>
    </submittedName>
</protein>
<feature type="transmembrane region" description="Helical" evidence="2">
    <location>
        <begin position="160"/>
        <end position="181"/>
    </location>
</feature>
<feature type="transmembrane region" description="Helical" evidence="2">
    <location>
        <begin position="188"/>
        <end position="207"/>
    </location>
</feature>
<keyword evidence="4" id="KW-1185">Reference proteome</keyword>
<evidence type="ECO:0000313" key="4">
    <source>
        <dbReference type="Proteomes" id="UP000267096"/>
    </source>
</evidence>
<dbReference type="Proteomes" id="UP000267096">
    <property type="component" value="Unassembled WGS sequence"/>
</dbReference>
<dbReference type="InterPro" id="IPR024862">
    <property type="entry name" value="TRPV"/>
</dbReference>
<keyword evidence="2" id="KW-0812">Transmembrane</keyword>
<name>A0A0M3K9E2_ANISI</name>
<proteinExistence type="predicted"/>
<dbReference type="AlphaFoldDB" id="A0A0M3K9E2"/>
<dbReference type="PANTHER" id="PTHR10582">
    <property type="entry name" value="TRANSIENT RECEPTOR POTENTIAL ION CHANNEL PROTEIN"/>
    <property type="match status" value="1"/>
</dbReference>
<keyword evidence="1" id="KW-0677">Repeat</keyword>
<keyword evidence="2" id="KW-0472">Membrane</keyword>
<gene>
    <name evidence="3" type="ORF">ASIM_LOCUS16990</name>
</gene>
<sequence>MNTSIVCNDQNPYPCFQITVTTLLDHTLQYFTTTTPPIARQTASELILKNIGIVRLIAEPAVLIMVLVQIGVEISDIRSIGKKRWWQVLLNPYDSECFVHFNETVNKFQKSFPAKIGYKISFIFVLLIVPIRLMCCFSADFLLLDNVLSVMTVLFTGVHFLFYCRALKFIGPFVLMIYTILSRDLSRFFLIYAIFLIGFSQGFYIIFMSCTRAKAESEGVAISRVDNILDNPAESIMRMFIMTIGEFMVFYRDLNSCQEVLMRNIGKDMAQLSNTKDLSAGKLRALTSSYANNNNGAVMNTQEQKKNN</sequence>
<dbReference type="GO" id="GO:0005262">
    <property type="term" value="F:calcium channel activity"/>
    <property type="evidence" value="ECO:0007669"/>
    <property type="project" value="TreeGrafter"/>
</dbReference>
<evidence type="ECO:0000313" key="3">
    <source>
        <dbReference type="EMBL" id="VDK59214.1"/>
    </source>
</evidence>
<accession>A0A0M3K9E2</accession>
<evidence type="ECO:0000313" key="5">
    <source>
        <dbReference type="WBParaSite" id="ASIM_0001758601-mRNA-1"/>
    </source>
</evidence>
<reference evidence="5" key="1">
    <citation type="submission" date="2017-02" db="UniProtKB">
        <authorList>
            <consortium name="WormBaseParasite"/>
        </authorList>
    </citation>
    <scope>IDENTIFICATION</scope>
</reference>
<dbReference type="OrthoDB" id="533508at2759"/>
<organism evidence="5">
    <name type="scientific">Anisakis simplex</name>
    <name type="common">Herring worm</name>
    <dbReference type="NCBI Taxonomy" id="6269"/>
    <lineage>
        <taxon>Eukaryota</taxon>
        <taxon>Metazoa</taxon>
        <taxon>Ecdysozoa</taxon>
        <taxon>Nematoda</taxon>
        <taxon>Chromadorea</taxon>
        <taxon>Rhabditida</taxon>
        <taxon>Spirurina</taxon>
        <taxon>Ascaridomorpha</taxon>
        <taxon>Ascaridoidea</taxon>
        <taxon>Anisakidae</taxon>
        <taxon>Anisakis</taxon>
        <taxon>Anisakis simplex complex</taxon>
    </lineage>
</organism>
<evidence type="ECO:0000256" key="2">
    <source>
        <dbReference type="SAM" id="Phobius"/>
    </source>
</evidence>